<accession>A0A0U1KRJ0</accession>
<dbReference type="SUPFAM" id="SSF53163">
    <property type="entry name" value="HybD-like"/>
    <property type="match status" value="1"/>
</dbReference>
<reference evidence="2" key="1">
    <citation type="submission" date="2015-03" db="EMBL/GenBank/DDBJ databases">
        <authorList>
            <person name="Nijsse Bart"/>
        </authorList>
    </citation>
    <scope>NUCLEOTIDE SEQUENCE [LARGE SCALE GENOMIC DNA]</scope>
</reference>
<evidence type="ECO:0000313" key="1">
    <source>
        <dbReference type="EMBL" id="CQR70022.1"/>
    </source>
</evidence>
<dbReference type="Pfam" id="PF06866">
    <property type="entry name" value="DUF1256"/>
    <property type="match status" value="1"/>
</dbReference>
<dbReference type="InterPro" id="IPR009665">
    <property type="entry name" value="YyaC"/>
</dbReference>
<dbReference type="InterPro" id="IPR023430">
    <property type="entry name" value="Pept_HybD-like_dom_sf"/>
</dbReference>
<dbReference type="Proteomes" id="UP000049855">
    <property type="component" value="Unassembled WGS sequence"/>
</dbReference>
<dbReference type="AlphaFoldDB" id="A0A0U1KRJ0"/>
<dbReference type="GO" id="GO:0006508">
    <property type="term" value="P:proteolysis"/>
    <property type="evidence" value="ECO:0007669"/>
    <property type="project" value="UniProtKB-KW"/>
</dbReference>
<keyword evidence="1" id="KW-0645">Protease</keyword>
<evidence type="ECO:0000313" key="2">
    <source>
        <dbReference type="Proteomes" id="UP000049855"/>
    </source>
</evidence>
<proteinExistence type="predicted"/>
<dbReference type="NCBIfam" id="TIGR02841">
    <property type="entry name" value="spore_YyaC"/>
    <property type="match status" value="1"/>
</dbReference>
<dbReference type="RefSeq" id="WP_021168290.1">
    <property type="nucleotide sequence ID" value="NZ_CTRP01000001.1"/>
</dbReference>
<gene>
    <name evidence="1" type="ORF">SpAn4DRAFT_4887</name>
</gene>
<dbReference type="EMBL" id="CTRP01000001">
    <property type="protein sequence ID" value="CQR70022.1"/>
    <property type="molecule type" value="Genomic_DNA"/>
</dbReference>
<protein>
    <submittedName>
        <fullName evidence="1">Spore protease GPR related protein</fullName>
    </submittedName>
</protein>
<keyword evidence="1" id="KW-0378">Hydrolase</keyword>
<sequence>MLNNIFNFPGINKLSPPKYQPVPEPARELKFNVSHPNVIYDLAVSIRNIVQAATSDGYELVVLCIGTDRSTGDALGPLTGTKLKMLNLFPHIYGTLDEPVHATNLESKLSSINTSFSHPFVIAVDACLGKLENVGCVTLGHGAVKPGAAVNKDLPAVGNAYITGIVNVGGFMEHMVLQSTRLNLVMKMADTIAHSISFGLGRNHNS</sequence>
<organism evidence="1 2">
    <name type="scientific">Sporomusa ovata</name>
    <dbReference type="NCBI Taxonomy" id="2378"/>
    <lineage>
        <taxon>Bacteria</taxon>
        <taxon>Bacillati</taxon>
        <taxon>Bacillota</taxon>
        <taxon>Negativicutes</taxon>
        <taxon>Selenomonadales</taxon>
        <taxon>Sporomusaceae</taxon>
        <taxon>Sporomusa</taxon>
    </lineage>
</organism>
<keyword evidence="2" id="KW-1185">Reference proteome</keyword>
<name>A0A0U1KRJ0_9FIRM</name>
<dbReference type="GO" id="GO:0008233">
    <property type="term" value="F:peptidase activity"/>
    <property type="evidence" value="ECO:0007669"/>
    <property type="project" value="UniProtKB-KW"/>
</dbReference>